<evidence type="ECO:0000256" key="1">
    <source>
        <dbReference type="ARBA" id="ARBA00022737"/>
    </source>
</evidence>
<feature type="repeat" description="PPR" evidence="2">
    <location>
        <begin position="118"/>
        <end position="152"/>
    </location>
</feature>
<feature type="repeat" description="PPR" evidence="2">
    <location>
        <begin position="519"/>
        <end position="553"/>
    </location>
</feature>
<dbReference type="InterPro" id="IPR002885">
    <property type="entry name" value="PPR_rpt"/>
</dbReference>
<accession>A0A9Q0H8M7</accession>
<feature type="repeat" description="PPR" evidence="2">
    <location>
        <begin position="219"/>
        <end position="253"/>
    </location>
</feature>
<dbReference type="OrthoDB" id="1913111at2759"/>
<dbReference type="Gene3D" id="1.25.40.10">
    <property type="entry name" value="Tetratricopeptide repeat domain"/>
    <property type="match status" value="6"/>
</dbReference>
<dbReference type="GO" id="GO:0003723">
    <property type="term" value="F:RNA binding"/>
    <property type="evidence" value="ECO:0007669"/>
    <property type="project" value="InterPro"/>
</dbReference>
<dbReference type="FunFam" id="1.25.40.10:FF:000158">
    <property type="entry name" value="pentatricopeptide repeat-containing protein At2g33680"/>
    <property type="match status" value="1"/>
</dbReference>
<keyword evidence="4" id="KW-1185">Reference proteome</keyword>
<dbReference type="NCBIfam" id="TIGR00756">
    <property type="entry name" value="PPR"/>
    <property type="match status" value="6"/>
</dbReference>
<comment type="caution">
    <text evidence="3">The sequence shown here is derived from an EMBL/GenBank/DDBJ whole genome shotgun (WGS) entry which is preliminary data.</text>
</comment>
<dbReference type="GO" id="GO:0009451">
    <property type="term" value="P:RNA modification"/>
    <property type="evidence" value="ECO:0007669"/>
    <property type="project" value="InterPro"/>
</dbReference>
<dbReference type="AlphaFoldDB" id="A0A9Q0H8M7"/>
<proteinExistence type="predicted"/>
<dbReference type="FunFam" id="1.25.40.10:FF:001096">
    <property type="entry name" value="Pentatricopeptide repeat-containing protein"/>
    <property type="match status" value="1"/>
</dbReference>
<organism evidence="3 4">
    <name type="scientific">Protea cynaroides</name>
    <dbReference type="NCBI Taxonomy" id="273540"/>
    <lineage>
        <taxon>Eukaryota</taxon>
        <taxon>Viridiplantae</taxon>
        <taxon>Streptophyta</taxon>
        <taxon>Embryophyta</taxon>
        <taxon>Tracheophyta</taxon>
        <taxon>Spermatophyta</taxon>
        <taxon>Magnoliopsida</taxon>
        <taxon>Proteales</taxon>
        <taxon>Proteaceae</taxon>
        <taxon>Protea</taxon>
    </lineage>
</organism>
<evidence type="ECO:0000313" key="4">
    <source>
        <dbReference type="Proteomes" id="UP001141806"/>
    </source>
</evidence>
<evidence type="ECO:0000256" key="2">
    <source>
        <dbReference type="PROSITE-ProRule" id="PRU00708"/>
    </source>
</evidence>
<dbReference type="Pfam" id="PF13041">
    <property type="entry name" value="PPR_2"/>
    <property type="match status" value="4"/>
</dbReference>
<feature type="repeat" description="PPR" evidence="2">
    <location>
        <begin position="448"/>
        <end position="482"/>
    </location>
</feature>
<dbReference type="PROSITE" id="PS51375">
    <property type="entry name" value="PPR"/>
    <property type="match status" value="5"/>
</dbReference>
<dbReference type="InterPro" id="IPR046960">
    <property type="entry name" value="PPR_At4g14850-like_plant"/>
</dbReference>
<dbReference type="Pfam" id="PF01535">
    <property type="entry name" value="PPR"/>
    <property type="match status" value="5"/>
</dbReference>
<dbReference type="GO" id="GO:0099402">
    <property type="term" value="P:plant organ development"/>
    <property type="evidence" value="ECO:0007669"/>
    <property type="project" value="UniProtKB-ARBA"/>
</dbReference>
<dbReference type="EMBL" id="JAMYWD010000009">
    <property type="protein sequence ID" value="KAJ4961275.1"/>
    <property type="molecule type" value="Genomic_DNA"/>
</dbReference>
<keyword evidence="1" id="KW-0677">Repeat</keyword>
<feature type="repeat" description="PPR" evidence="2">
    <location>
        <begin position="18"/>
        <end position="52"/>
    </location>
</feature>
<protein>
    <recommendedName>
        <fullName evidence="5">Pentatricopeptide repeat-containing protein</fullName>
    </recommendedName>
</protein>
<gene>
    <name evidence="3" type="ORF">NE237_021185</name>
</gene>
<evidence type="ECO:0000313" key="3">
    <source>
        <dbReference type="EMBL" id="KAJ4961275.1"/>
    </source>
</evidence>
<dbReference type="PANTHER" id="PTHR24015">
    <property type="entry name" value="OS07G0578800 PROTEIN-RELATED"/>
    <property type="match status" value="1"/>
</dbReference>
<sequence length="676" mass="76091">MGELLIARNLFENMPERNVVSYNSIIASYCRNDLGVEAWKFFSQMMASGLKPTQFTFGSLLSLSSLDLHQGYQSYTLILKLGLLYVDAFSGTALLGLFQRHGRLDEALKLFDDIPRRNIVTWNSLISAFSQCGFVEDSMFLFRELLRSEIRPSESSFVGILSGFGWEPDFELGEQIHGLVIKSGNLFYPSVANSVVNMYAKCSHPCLAEKMFEDVPSRDVISWNVIIGVLLRSEKPKKALELFLTMLLEGYLPNQTTFVGAIISCASLQIPTYGKLIHGKVIKINFNSDAFVGTTLIDLYAKCSTLEEAHLCFDEIYGKKLVSWNALISGYSSKYSRISVYLVREMLHLGYRPNEFSFSAVLKSSLVLEMLQFHSLIIRMGYFHNEYVLSSLITSYGTNGLVSEALRFATELTLHLPVVASNVIAGIFNRTGQYQETQKLLSCIEEPDNVSWNILISACARNGDYMDVFDLFKSMQMSKTLPDKYTFMSLLSICSKLNSLALGSAVHGFVIKNEVRCCDVFVCNVLIDMYSKCGSFGDAVKVFNEMKERNLISWTALISALGLHGYAHEALKRFREMELLGFKPDKVAFIAVLSACRHGGLVEEGMELFRCMKQMYSVEPEMDHYECIVDLLSRYGHLQEAGLLISSMPFQPNVIIWRSFLAGCNRFSNTKEQVVG</sequence>
<dbReference type="InterPro" id="IPR011990">
    <property type="entry name" value="TPR-like_helical_dom_sf"/>
</dbReference>
<name>A0A9Q0H8M7_9MAGN</name>
<reference evidence="3" key="1">
    <citation type="journal article" date="2023" name="Plant J.">
        <title>The genome of the king protea, Protea cynaroides.</title>
        <authorList>
            <person name="Chang J."/>
            <person name="Duong T.A."/>
            <person name="Schoeman C."/>
            <person name="Ma X."/>
            <person name="Roodt D."/>
            <person name="Barker N."/>
            <person name="Li Z."/>
            <person name="Van de Peer Y."/>
            <person name="Mizrachi E."/>
        </authorList>
    </citation>
    <scope>NUCLEOTIDE SEQUENCE</scope>
    <source>
        <tissue evidence="3">Young leaves</tissue>
    </source>
</reference>
<dbReference type="Proteomes" id="UP001141806">
    <property type="component" value="Unassembled WGS sequence"/>
</dbReference>
<dbReference type="PANTHER" id="PTHR24015:SF548">
    <property type="entry name" value="OS08G0340900 PROTEIN"/>
    <property type="match status" value="1"/>
</dbReference>
<evidence type="ECO:0008006" key="5">
    <source>
        <dbReference type="Google" id="ProtNLM"/>
    </source>
</evidence>